<dbReference type="Pfam" id="PF04263">
    <property type="entry name" value="TPK_catalytic"/>
    <property type="match status" value="1"/>
</dbReference>
<evidence type="ECO:0000313" key="8">
    <source>
        <dbReference type="Proteomes" id="UP000555828"/>
    </source>
</evidence>
<dbReference type="InterPro" id="IPR007373">
    <property type="entry name" value="Thiamin_PyroPKinase_B1-bd"/>
</dbReference>
<keyword evidence="3 7" id="KW-0418">Kinase</keyword>
<evidence type="ECO:0000256" key="3">
    <source>
        <dbReference type="ARBA" id="ARBA00022777"/>
    </source>
</evidence>
<dbReference type="InterPro" id="IPR053149">
    <property type="entry name" value="TPK"/>
</dbReference>
<accession>A0A841GTS0</accession>
<proteinExistence type="predicted"/>
<keyword evidence="2" id="KW-0547">Nucleotide-binding</keyword>
<feature type="domain" description="Thiamin pyrophosphokinase thiamin-binding" evidence="6">
    <location>
        <begin position="132"/>
        <end position="196"/>
    </location>
</feature>
<name>A0A841GTS0_9BACT</name>
<dbReference type="GO" id="GO:0004788">
    <property type="term" value="F:thiamine diphosphokinase activity"/>
    <property type="evidence" value="ECO:0007669"/>
    <property type="project" value="UniProtKB-UniRule"/>
</dbReference>
<evidence type="ECO:0000256" key="4">
    <source>
        <dbReference type="ARBA" id="ARBA00022840"/>
    </source>
</evidence>
<sequence>MKATIVLNGNIDETLVLNTNHIIAVDGGAKLLKKRNILPDIVIGDLDSIDKETIDFFKKQSVKIIEYPREKDETDCELAIKYALENGFKEIEIINFQGERIDMIFALYGLLKKFDANIYLNSEKLESAILKENNKLEKEVKIGEIWSFIPLCNATFMIEGFKYPFNGNMSIENPIGVSNETTDEKIKIHVEKGEVIYFRWKKKPL</sequence>
<evidence type="ECO:0000256" key="1">
    <source>
        <dbReference type="ARBA" id="ARBA00022679"/>
    </source>
</evidence>
<evidence type="ECO:0000256" key="2">
    <source>
        <dbReference type="ARBA" id="ARBA00022741"/>
    </source>
</evidence>
<dbReference type="PANTHER" id="PTHR41299">
    <property type="entry name" value="THIAMINE PYROPHOSPHOKINASE"/>
    <property type="match status" value="1"/>
</dbReference>
<organism evidence="7 8">
    <name type="scientific">Thermosipho japonicus</name>
    <dbReference type="NCBI Taxonomy" id="90323"/>
    <lineage>
        <taxon>Bacteria</taxon>
        <taxon>Thermotogati</taxon>
        <taxon>Thermotogota</taxon>
        <taxon>Thermotogae</taxon>
        <taxon>Thermotogales</taxon>
        <taxon>Fervidobacteriaceae</taxon>
        <taxon>Thermosipho</taxon>
    </lineage>
</organism>
<gene>
    <name evidence="7" type="ORF">HNP65_001762</name>
</gene>
<dbReference type="EMBL" id="JACHEX010000005">
    <property type="protein sequence ID" value="MBB6063298.1"/>
    <property type="molecule type" value="Genomic_DNA"/>
</dbReference>
<dbReference type="NCBIfam" id="TIGR01378">
    <property type="entry name" value="thi_PPkinase"/>
    <property type="match status" value="1"/>
</dbReference>
<keyword evidence="4" id="KW-0067">ATP-binding</keyword>
<dbReference type="RefSeq" id="WP_184619881.1">
    <property type="nucleotide sequence ID" value="NZ_JACHEX010000005.1"/>
</dbReference>
<dbReference type="EC" id="2.7.6.2" evidence="5"/>
<dbReference type="GO" id="GO:0009229">
    <property type="term" value="P:thiamine diphosphate biosynthetic process"/>
    <property type="evidence" value="ECO:0007669"/>
    <property type="project" value="InterPro"/>
</dbReference>
<dbReference type="InterPro" id="IPR036759">
    <property type="entry name" value="TPK_catalytic_sf"/>
</dbReference>
<dbReference type="PANTHER" id="PTHR41299:SF1">
    <property type="entry name" value="THIAMINE PYROPHOSPHOKINASE"/>
    <property type="match status" value="1"/>
</dbReference>
<dbReference type="SUPFAM" id="SSF63999">
    <property type="entry name" value="Thiamin pyrophosphokinase, catalytic domain"/>
    <property type="match status" value="1"/>
</dbReference>
<dbReference type="GO" id="GO:0016301">
    <property type="term" value="F:kinase activity"/>
    <property type="evidence" value="ECO:0007669"/>
    <property type="project" value="UniProtKB-KW"/>
</dbReference>
<dbReference type="CDD" id="cd07995">
    <property type="entry name" value="TPK"/>
    <property type="match status" value="1"/>
</dbReference>
<evidence type="ECO:0000256" key="5">
    <source>
        <dbReference type="NCBIfam" id="TIGR01378"/>
    </source>
</evidence>
<evidence type="ECO:0000259" key="6">
    <source>
        <dbReference type="SMART" id="SM00983"/>
    </source>
</evidence>
<keyword evidence="1 7" id="KW-0808">Transferase</keyword>
<dbReference type="GO" id="GO:0006772">
    <property type="term" value="P:thiamine metabolic process"/>
    <property type="evidence" value="ECO:0007669"/>
    <property type="project" value="UniProtKB-UniRule"/>
</dbReference>
<protein>
    <recommendedName>
        <fullName evidence="5">Thiamine diphosphokinase</fullName>
        <ecNumber evidence="5">2.7.6.2</ecNumber>
    </recommendedName>
</protein>
<dbReference type="GO" id="GO:0005524">
    <property type="term" value="F:ATP binding"/>
    <property type="evidence" value="ECO:0007669"/>
    <property type="project" value="UniProtKB-KW"/>
</dbReference>
<reference evidence="7 8" key="1">
    <citation type="submission" date="2020-08" db="EMBL/GenBank/DDBJ databases">
        <title>Genomic Encyclopedia of Type Strains, Phase IV (KMG-IV): sequencing the most valuable type-strain genomes for metagenomic binning, comparative biology and taxonomic classification.</title>
        <authorList>
            <person name="Goeker M."/>
        </authorList>
    </citation>
    <scope>NUCLEOTIDE SEQUENCE [LARGE SCALE GENOMIC DNA]</scope>
    <source>
        <strain evidence="7 8">DSM 13481</strain>
    </source>
</reference>
<comment type="caution">
    <text evidence="7">The sequence shown here is derived from an EMBL/GenBank/DDBJ whole genome shotgun (WGS) entry which is preliminary data.</text>
</comment>
<dbReference type="GO" id="GO:0030975">
    <property type="term" value="F:thiamine binding"/>
    <property type="evidence" value="ECO:0007669"/>
    <property type="project" value="InterPro"/>
</dbReference>
<dbReference type="InterPro" id="IPR006282">
    <property type="entry name" value="Thi_PPkinase"/>
</dbReference>
<dbReference type="AlphaFoldDB" id="A0A841GTS0"/>
<dbReference type="SMART" id="SM00983">
    <property type="entry name" value="TPK_B1_binding"/>
    <property type="match status" value="1"/>
</dbReference>
<evidence type="ECO:0000313" key="7">
    <source>
        <dbReference type="EMBL" id="MBB6063298.1"/>
    </source>
</evidence>
<dbReference type="Pfam" id="PF04265">
    <property type="entry name" value="TPK_B1_binding"/>
    <property type="match status" value="1"/>
</dbReference>
<dbReference type="InterPro" id="IPR007371">
    <property type="entry name" value="TPK_catalytic"/>
</dbReference>
<dbReference type="Proteomes" id="UP000555828">
    <property type="component" value="Unassembled WGS sequence"/>
</dbReference>
<dbReference type="Gene3D" id="3.40.50.10240">
    <property type="entry name" value="Thiamin pyrophosphokinase, catalytic domain"/>
    <property type="match status" value="1"/>
</dbReference>
<keyword evidence="8" id="KW-1185">Reference proteome</keyword>